<dbReference type="PaxDb" id="67767-A0A0J7K308"/>
<dbReference type="AlphaFoldDB" id="A0A0J7K308"/>
<dbReference type="OrthoDB" id="7699497at2759"/>
<dbReference type="InterPro" id="IPR036691">
    <property type="entry name" value="Endo/exonu/phosph_ase_sf"/>
</dbReference>
<reference evidence="1 2" key="1">
    <citation type="submission" date="2015-04" db="EMBL/GenBank/DDBJ databases">
        <title>Lasius niger genome sequencing.</title>
        <authorList>
            <person name="Konorov E.A."/>
            <person name="Nikitin M.A."/>
            <person name="Kirill M.V."/>
            <person name="Chang P."/>
        </authorList>
    </citation>
    <scope>NUCLEOTIDE SEQUENCE [LARGE SCALE GENOMIC DNA]</scope>
    <source>
        <tissue evidence="1">Whole</tissue>
    </source>
</reference>
<dbReference type="Gene3D" id="3.60.10.10">
    <property type="entry name" value="Endonuclease/exonuclease/phosphatase"/>
    <property type="match status" value="1"/>
</dbReference>
<keyword evidence="2" id="KW-1185">Reference proteome</keyword>
<protein>
    <submittedName>
        <fullName evidence="1">Rna-directed dna polymerase from mobile element jockey-like protein</fullName>
    </submittedName>
</protein>
<evidence type="ECO:0000313" key="2">
    <source>
        <dbReference type="Proteomes" id="UP000036403"/>
    </source>
</evidence>
<sequence length="421" mass="48709">MSSADSQHRKPEFLTAEIIFNNVRKLLLAVVYRPPNCGYLDEFMDIFQDLQTNYQHAMIFGDFNADMSTRTFDSIQIENFVSTSGMYLIPYGATHHLTNSVTFLDLCIIDDVDKLINYDKAAVPFLSAHDLIEVTYGISVEKREERRVLCRDYRSFDREVFLSEVSELDWSEIMTLENMENKVRALNDKLLSCLNKHAPLKHICFKNLPAPWLTDEIRDAMHARDVARRLWRRTKNITNHERFKTKRNHVQNLIRTAKKNYYMTFFCQKDKPALIWSKLKHLGLIKAKNSNGRLALSVDKLNLYFADAGVELQDLTTEESNGGNPGREDFDDSKFYFKYVGPEVIRRSLCCRSNAVGLDGITPKLIQMTLPYIMPVIEHLYNFSLMYGVVPAVWKSAVITPIPKINHPTLVQHYRPISILP</sequence>
<dbReference type="PANTHER" id="PTHR47510">
    <property type="entry name" value="REVERSE TRANSCRIPTASE DOMAIN-CONTAINING PROTEIN"/>
    <property type="match status" value="1"/>
</dbReference>
<dbReference type="EMBL" id="LBMM01015415">
    <property type="protein sequence ID" value="KMQ84818.1"/>
    <property type="molecule type" value="Genomic_DNA"/>
</dbReference>
<organism evidence="1 2">
    <name type="scientific">Lasius niger</name>
    <name type="common">Black garden ant</name>
    <dbReference type="NCBI Taxonomy" id="67767"/>
    <lineage>
        <taxon>Eukaryota</taxon>
        <taxon>Metazoa</taxon>
        <taxon>Ecdysozoa</taxon>
        <taxon>Arthropoda</taxon>
        <taxon>Hexapoda</taxon>
        <taxon>Insecta</taxon>
        <taxon>Pterygota</taxon>
        <taxon>Neoptera</taxon>
        <taxon>Endopterygota</taxon>
        <taxon>Hymenoptera</taxon>
        <taxon>Apocrita</taxon>
        <taxon>Aculeata</taxon>
        <taxon>Formicoidea</taxon>
        <taxon>Formicidae</taxon>
        <taxon>Formicinae</taxon>
        <taxon>Lasius</taxon>
        <taxon>Lasius</taxon>
    </lineage>
</organism>
<keyword evidence="1" id="KW-0548">Nucleotidyltransferase</keyword>
<dbReference type="PANTHER" id="PTHR47510:SF3">
    <property type="entry name" value="ENDO_EXONUCLEASE_PHOSPHATASE DOMAIN-CONTAINING PROTEIN"/>
    <property type="match status" value="1"/>
</dbReference>
<keyword evidence="1" id="KW-0695">RNA-directed DNA polymerase</keyword>
<dbReference type="GO" id="GO:0003964">
    <property type="term" value="F:RNA-directed DNA polymerase activity"/>
    <property type="evidence" value="ECO:0007669"/>
    <property type="project" value="UniProtKB-KW"/>
</dbReference>
<proteinExistence type="predicted"/>
<dbReference type="SUPFAM" id="SSF56219">
    <property type="entry name" value="DNase I-like"/>
    <property type="match status" value="1"/>
</dbReference>
<dbReference type="STRING" id="67767.A0A0J7K308"/>
<keyword evidence="1" id="KW-0808">Transferase</keyword>
<name>A0A0J7K308_LASNI</name>
<accession>A0A0J7K308</accession>
<dbReference type="Proteomes" id="UP000036403">
    <property type="component" value="Unassembled WGS sequence"/>
</dbReference>
<comment type="caution">
    <text evidence="1">The sequence shown here is derived from an EMBL/GenBank/DDBJ whole genome shotgun (WGS) entry which is preliminary data.</text>
</comment>
<gene>
    <name evidence="1" type="ORF">RF55_17063</name>
</gene>
<evidence type="ECO:0000313" key="1">
    <source>
        <dbReference type="EMBL" id="KMQ84818.1"/>
    </source>
</evidence>
<feature type="non-terminal residue" evidence="1">
    <location>
        <position position="421"/>
    </location>
</feature>